<dbReference type="EMBL" id="BJYE01000033">
    <property type="protein sequence ID" value="GEN57598.1"/>
    <property type="molecule type" value="Genomic_DNA"/>
</dbReference>
<evidence type="ECO:0000313" key="2">
    <source>
        <dbReference type="Proteomes" id="UP000321400"/>
    </source>
</evidence>
<reference evidence="1 2" key="1">
    <citation type="submission" date="2019-07" db="EMBL/GenBank/DDBJ databases">
        <title>Whole genome shotgun sequence of Halolactibacillus alkaliphilus NBRC 103919.</title>
        <authorList>
            <person name="Hosoyama A."/>
            <person name="Uohara A."/>
            <person name="Ohji S."/>
            <person name="Ichikawa N."/>
        </authorList>
    </citation>
    <scope>NUCLEOTIDE SEQUENCE [LARGE SCALE GENOMIC DNA]</scope>
    <source>
        <strain evidence="1 2">NBRC 103919</strain>
    </source>
</reference>
<dbReference type="Proteomes" id="UP000321400">
    <property type="component" value="Unassembled WGS sequence"/>
</dbReference>
<organism evidence="1 2">
    <name type="scientific">Halolactibacillus alkaliphilus</name>
    <dbReference type="NCBI Taxonomy" id="442899"/>
    <lineage>
        <taxon>Bacteria</taxon>
        <taxon>Bacillati</taxon>
        <taxon>Bacillota</taxon>
        <taxon>Bacilli</taxon>
        <taxon>Bacillales</taxon>
        <taxon>Bacillaceae</taxon>
        <taxon>Halolactibacillus</taxon>
    </lineage>
</organism>
<name>A0A511X3S6_9BACI</name>
<proteinExistence type="predicted"/>
<accession>A0A511X3S6</accession>
<sequence>MKTCILFDRGIAEKTGFLQTELSISEEFFVESYQVNADTIEFHLEVRSKQTI</sequence>
<evidence type="ECO:0000313" key="1">
    <source>
        <dbReference type="EMBL" id="GEN57598.1"/>
    </source>
</evidence>
<comment type="caution">
    <text evidence="1">The sequence shown here is derived from an EMBL/GenBank/DDBJ whole genome shotgun (WGS) entry which is preliminary data.</text>
</comment>
<protein>
    <submittedName>
        <fullName evidence="1">Uncharacterized protein</fullName>
    </submittedName>
</protein>
<gene>
    <name evidence="1" type="ORF">HAL01_20620</name>
</gene>
<keyword evidence="2" id="KW-1185">Reference proteome</keyword>
<dbReference type="AlphaFoldDB" id="A0A511X3S6"/>
<dbReference type="RefSeq" id="WP_170243722.1">
    <property type="nucleotide sequence ID" value="NZ_BJYE01000033.1"/>
</dbReference>